<gene>
    <name evidence="9 10" type="primary">LOC126910845</name>
</gene>
<dbReference type="PANTHER" id="PTHR22948:SF29">
    <property type="entry name" value="FI02030P-RELATED"/>
    <property type="match status" value="1"/>
</dbReference>
<evidence type="ECO:0000259" key="6">
    <source>
        <dbReference type="PROSITE" id="PS50304"/>
    </source>
</evidence>
<feature type="compositionally biased region" description="Pro residues" evidence="5">
    <location>
        <begin position="319"/>
        <end position="335"/>
    </location>
</feature>
<reference evidence="9 10" key="1">
    <citation type="submission" date="2025-04" db="UniProtKB">
        <authorList>
            <consortium name="RefSeq"/>
        </authorList>
    </citation>
    <scope>IDENTIFICATION</scope>
    <source>
        <tissue evidence="9 10">Whole larval tissue</tissue>
    </source>
</reference>
<dbReference type="CDD" id="cd08824">
    <property type="entry name" value="LOTUS"/>
    <property type="match status" value="1"/>
</dbReference>
<organism evidence="8 10">
    <name type="scientific">Spodoptera frugiperda</name>
    <name type="common">Fall armyworm</name>
    <dbReference type="NCBI Taxonomy" id="7108"/>
    <lineage>
        <taxon>Eukaryota</taxon>
        <taxon>Metazoa</taxon>
        <taxon>Ecdysozoa</taxon>
        <taxon>Arthropoda</taxon>
        <taxon>Hexapoda</taxon>
        <taxon>Insecta</taxon>
        <taxon>Pterygota</taxon>
        <taxon>Neoptera</taxon>
        <taxon>Endopterygota</taxon>
        <taxon>Lepidoptera</taxon>
        <taxon>Glossata</taxon>
        <taxon>Ditrysia</taxon>
        <taxon>Noctuoidea</taxon>
        <taxon>Noctuidae</taxon>
        <taxon>Amphipyrinae</taxon>
        <taxon>Spodoptera</taxon>
    </lineage>
</organism>
<feature type="compositionally biased region" description="Pro residues" evidence="5">
    <location>
        <begin position="646"/>
        <end position="677"/>
    </location>
</feature>
<feature type="compositionally biased region" description="Polar residues" evidence="5">
    <location>
        <begin position="174"/>
        <end position="186"/>
    </location>
</feature>
<evidence type="ECO:0000256" key="2">
    <source>
        <dbReference type="ARBA" id="ARBA00022490"/>
    </source>
</evidence>
<dbReference type="Pfam" id="PF12872">
    <property type="entry name" value="OST-HTH"/>
    <property type="match status" value="2"/>
</dbReference>
<dbReference type="InterPro" id="IPR025605">
    <property type="entry name" value="OST-HTH/LOTUS_dom"/>
</dbReference>
<feature type="region of interest" description="Disordered" evidence="5">
    <location>
        <begin position="212"/>
        <end position="237"/>
    </location>
</feature>
<evidence type="ECO:0000313" key="9">
    <source>
        <dbReference type="RefSeq" id="XP_050550688.1"/>
    </source>
</evidence>
<dbReference type="SMART" id="SM00333">
    <property type="entry name" value="TUDOR"/>
    <property type="match status" value="1"/>
</dbReference>
<feature type="domain" description="Tudor" evidence="6">
    <location>
        <begin position="426"/>
        <end position="483"/>
    </location>
</feature>
<evidence type="ECO:0000313" key="10">
    <source>
        <dbReference type="RefSeq" id="XP_050550689.1"/>
    </source>
</evidence>
<dbReference type="Pfam" id="PF00567">
    <property type="entry name" value="TUDOR"/>
    <property type="match status" value="1"/>
</dbReference>
<proteinExistence type="predicted"/>
<keyword evidence="2" id="KW-0963">Cytoplasm</keyword>
<feature type="region of interest" description="Disordered" evidence="5">
    <location>
        <begin position="314"/>
        <end position="343"/>
    </location>
</feature>
<dbReference type="InterPro" id="IPR050621">
    <property type="entry name" value="Tudor_domain_containing"/>
</dbReference>
<keyword evidence="4" id="KW-0221">Differentiation</keyword>
<dbReference type="InterPro" id="IPR041966">
    <property type="entry name" value="LOTUS-like"/>
</dbReference>
<accession>A0A9R0DP78</accession>
<dbReference type="InterPro" id="IPR035437">
    <property type="entry name" value="SNase_OB-fold_sf"/>
</dbReference>
<name>A0A9R0DP78_SPOFR</name>
<dbReference type="Gene3D" id="3.30.420.610">
    <property type="entry name" value="LOTUS domain-like"/>
    <property type="match status" value="2"/>
</dbReference>
<feature type="domain" description="HTH OST-type" evidence="7">
    <location>
        <begin position="239"/>
        <end position="313"/>
    </location>
</feature>
<dbReference type="Proteomes" id="UP000829999">
    <property type="component" value="Chromosome 7"/>
</dbReference>
<feature type="compositionally biased region" description="Low complexity" evidence="5">
    <location>
        <begin position="710"/>
        <end position="722"/>
    </location>
</feature>
<feature type="region of interest" description="Disordered" evidence="5">
    <location>
        <begin position="145"/>
        <end position="186"/>
    </location>
</feature>
<dbReference type="GO" id="GO:0007283">
    <property type="term" value="P:spermatogenesis"/>
    <property type="evidence" value="ECO:0007669"/>
    <property type="project" value="UniProtKB-KW"/>
</dbReference>
<dbReference type="PROSITE" id="PS51644">
    <property type="entry name" value="HTH_OST"/>
    <property type="match status" value="2"/>
</dbReference>
<feature type="compositionally biased region" description="Low complexity" evidence="5">
    <location>
        <begin position="819"/>
        <end position="834"/>
    </location>
</feature>
<dbReference type="RefSeq" id="XP_050550688.1">
    <property type="nucleotide sequence ID" value="XM_050694731.1"/>
</dbReference>
<evidence type="ECO:0000256" key="4">
    <source>
        <dbReference type="ARBA" id="ARBA00022871"/>
    </source>
</evidence>
<keyword evidence="3" id="KW-0677">Repeat</keyword>
<dbReference type="OrthoDB" id="341421at2759"/>
<dbReference type="Gene3D" id="2.40.50.90">
    <property type="match status" value="1"/>
</dbReference>
<dbReference type="AlphaFoldDB" id="A0A9R0DP78"/>
<dbReference type="SUPFAM" id="SSF63748">
    <property type="entry name" value="Tudor/PWWP/MBT"/>
    <property type="match status" value="1"/>
</dbReference>
<dbReference type="CTD" id="36590"/>
<sequence length="842" mass="89617">MDDEIKQLKSLLRSLVVSSPTQMDVRSLLRDYRNMVGEPIPIAKFGHKDPVAFLRERCNDSFLFTGPSSNPVLTLIVPDTLKHIDQFVQRQKVPSTSKFKSKRRSVPEAAVAVPKDNIFKSFVSRNSSAPAPAAVPAPVPTHAPAPVPAPAPSAVPAAAPTVRARTAPARGSTDPETNRNNTVTSNDVQNFLKKRIPQYIDLQAIDDGTDGTGSLALDDDELDSGRHTSSSSASTKARQLEELKAEIMELISAAPGGVWCTDLIRLYRERFGRELNFKRFGYNSILSVAYSLEPRVAIARPDPTGDWLLQDRARAPAPRARPQPRAPPAPPAPAPDPDDALPGIDFDPDVFPEDCVSFCDSIPPLALDDCVPGAMLEVIVGEVYSPSHFWLIRLGQNYNIAMEDMMDDMTRYYNGPGAARALARGAVRVGHYCSSLYENDWHRSLIVKILDSDTVKVRHVDYGTVDTVRVAALRPLRRCWARLPAQAVRARLAAVRPCSAGRRWPPPAARHFLGLVQDARFVANVVARDLQEELLEVLLIDTRAEDDRCVSAALVRAGHADPRADSALRTAECYLYPRFEALENADTPNLAEICAYLHDGIALDYVEAYRRHVPMCLPPLAPAPARAPARPAPRPAAPVSAAAPRSEPPLPRSVPPSSPPALSPPTMSPPATSPPAAPAVASACAPVPPSSPPPSPVRLPTATPTPPPASASVSPPTASPSVLSTGIPLLWPGPGPVPPPGYGWGAGAGGGGAVLSVAECATYSRLASVNPEAARWYMAGALGRALAAPLAAPPPGPWGAPPLAPWGAAWAPRPPAAWRGPAPAAWSAPPLSLLGPPPGFGA</sequence>
<dbReference type="GO" id="GO:0030154">
    <property type="term" value="P:cell differentiation"/>
    <property type="evidence" value="ECO:0007669"/>
    <property type="project" value="UniProtKB-ARBA"/>
</dbReference>
<dbReference type="RefSeq" id="XP_050550689.1">
    <property type="nucleotide sequence ID" value="XM_050694732.1"/>
</dbReference>
<evidence type="ECO:0000256" key="3">
    <source>
        <dbReference type="ARBA" id="ARBA00022737"/>
    </source>
</evidence>
<keyword evidence="4" id="KW-0744">Spermatogenesis</keyword>
<comment type="subcellular location">
    <subcellularLocation>
        <location evidence="1">Cytoplasm</location>
    </subcellularLocation>
</comment>
<dbReference type="CDD" id="cd09972">
    <property type="entry name" value="LOTUS_TDRD_OSKAR"/>
    <property type="match status" value="1"/>
</dbReference>
<evidence type="ECO:0000256" key="1">
    <source>
        <dbReference type="ARBA" id="ARBA00004496"/>
    </source>
</evidence>
<dbReference type="GeneID" id="126910845"/>
<dbReference type="InterPro" id="IPR002999">
    <property type="entry name" value="Tudor"/>
</dbReference>
<keyword evidence="8" id="KW-1185">Reference proteome</keyword>
<evidence type="ECO:0000313" key="8">
    <source>
        <dbReference type="Proteomes" id="UP000829999"/>
    </source>
</evidence>
<dbReference type="PANTHER" id="PTHR22948">
    <property type="entry name" value="TUDOR DOMAIN CONTAINING PROTEIN"/>
    <property type="match status" value="1"/>
</dbReference>
<dbReference type="SUPFAM" id="SSF50199">
    <property type="entry name" value="Staphylococcal nuclease"/>
    <property type="match status" value="1"/>
</dbReference>
<protein>
    <submittedName>
        <fullName evidence="9 10">Uncharacterized protein LOC126910845</fullName>
    </submittedName>
</protein>
<evidence type="ECO:0000256" key="5">
    <source>
        <dbReference type="SAM" id="MobiDB-lite"/>
    </source>
</evidence>
<dbReference type="GO" id="GO:0005737">
    <property type="term" value="C:cytoplasm"/>
    <property type="evidence" value="ECO:0007669"/>
    <property type="project" value="UniProtKB-SubCell"/>
</dbReference>
<evidence type="ECO:0000259" key="7">
    <source>
        <dbReference type="PROSITE" id="PS51644"/>
    </source>
</evidence>
<feature type="region of interest" description="Disordered" evidence="5">
    <location>
        <begin position="624"/>
        <end position="722"/>
    </location>
</feature>
<dbReference type="Gene3D" id="2.30.30.140">
    <property type="match status" value="1"/>
</dbReference>
<feature type="region of interest" description="Disordered" evidence="5">
    <location>
        <begin position="819"/>
        <end position="842"/>
    </location>
</feature>
<feature type="compositionally biased region" description="Pro residues" evidence="5">
    <location>
        <begin position="686"/>
        <end position="709"/>
    </location>
</feature>
<feature type="compositionally biased region" description="Low complexity" evidence="5">
    <location>
        <begin position="154"/>
        <end position="170"/>
    </location>
</feature>
<dbReference type="PROSITE" id="PS50304">
    <property type="entry name" value="TUDOR"/>
    <property type="match status" value="1"/>
</dbReference>
<feature type="domain" description="HTH OST-type" evidence="7">
    <location>
        <begin position="4"/>
        <end position="78"/>
    </location>
</feature>